<name>A0ABS6BN18_9SPHN</name>
<evidence type="ECO:0000313" key="3">
    <source>
        <dbReference type="Proteomes" id="UP000776276"/>
    </source>
</evidence>
<dbReference type="EMBL" id="JAHKRT010000009">
    <property type="protein sequence ID" value="MBU3079257.1"/>
    <property type="molecule type" value="Genomic_DNA"/>
</dbReference>
<dbReference type="InterPro" id="IPR000073">
    <property type="entry name" value="AB_hydrolase_1"/>
</dbReference>
<evidence type="ECO:0000313" key="2">
    <source>
        <dbReference type="EMBL" id="MBU3079257.1"/>
    </source>
</evidence>
<dbReference type="PANTHER" id="PTHR36837">
    <property type="entry name" value="POLY(3-HYDROXYALKANOATE) POLYMERASE SUBUNIT PHAC"/>
    <property type="match status" value="1"/>
</dbReference>
<accession>A0ABS6BN18</accession>
<feature type="domain" description="AB hydrolase-1" evidence="1">
    <location>
        <begin position="77"/>
        <end position="306"/>
    </location>
</feature>
<reference evidence="2 3" key="1">
    <citation type="submission" date="2021-06" db="EMBL/GenBank/DDBJ databases">
        <title>Sphingomonas sp. XMGL2, whole genome shotgun sequencing project.</title>
        <authorList>
            <person name="Zhao G."/>
            <person name="Shen L."/>
        </authorList>
    </citation>
    <scope>NUCLEOTIDE SEQUENCE [LARGE SCALE GENOMIC DNA]</scope>
    <source>
        <strain evidence="2 3">XMGL2</strain>
    </source>
</reference>
<dbReference type="Proteomes" id="UP000776276">
    <property type="component" value="Unassembled WGS sequence"/>
</dbReference>
<dbReference type="Pfam" id="PF12697">
    <property type="entry name" value="Abhydrolase_6"/>
    <property type="match status" value="1"/>
</dbReference>
<gene>
    <name evidence="2" type="ORF">KOF26_15470</name>
</gene>
<protein>
    <submittedName>
        <fullName evidence="2">Alpha/beta fold hydrolase</fullName>
    </submittedName>
</protein>
<dbReference type="RefSeq" id="WP_216327087.1">
    <property type="nucleotide sequence ID" value="NZ_JAHKRT010000009.1"/>
</dbReference>
<organism evidence="2 3">
    <name type="scientific">Sphingomonas quercus</name>
    <dbReference type="NCBI Taxonomy" id="2842451"/>
    <lineage>
        <taxon>Bacteria</taxon>
        <taxon>Pseudomonadati</taxon>
        <taxon>Pseudomonadota</taxon>
        <taxon>Alphaproteobacteria</taxon>
        <taxon>Sphingomonadales</taxon>
        <taxon>Sphingomonadaceae</taxon>
        <taxon>Sphingomonas</taxon>
    </lineage>
</organism>
<keyword evidence="2" id="KW-0378">Hydrolase</keyword>
<evidence type="ECO:0000259" key="1">
    <source>
        <dbReference type="Pfam" id="PF12697"/>
    </source>
</evidence>
<dbReference type="PANTHER" id="PTHR36837:SF2">
    <property type="entry name" value="POLY(3-HYDROXYALKANOATE) POLYMERASE SUBUNIT PHAC"/>
    <property type="match status" value="1"/>
</dbReference>
<keyword evidence="3" id="KW-1185">Reference proteome</keyword>
<proteinExistence type="predicted"/>
<comment type="caution">
    <text evidence="2">The sequence shown here is derived from an EMBL/GenBank/DDBJ whole genome shotgun (WGS) entry which is preliminary data.</text>
</comment>
<dbReference type="InterPro" id="IPR051321">
    <property type="entry name" value="PHA/PHB_synthase"/>
</dbReference>
<sequence>MLRSETSGDGERMAAALAGLAAYQAATRTAPPAEPPVAAAVGRARLLDYGGAGAPLVVVPSLINPHTILDLTEEVSLMRWLASRGVRPLLLDWGMPTPHDRGLDVAGHVEAMLLPLIDALGEAPLLAGYCLGGTMALAAAALRPVRGLALIATPWRFHGFPARTRAGIAELWEAARPPAEAMGVLPMEVLQAGFWRIDPQGTIDKYVRFGRMAPGSEAARRFVAMEDWANDGAPLTHAAGRELMEDLIAADRSGRRRWRVAGTPIVPGRITAPMLNIVSTTDRIVPAATAVRRGRRLTLGLGHVGMIVSRRARPTLWEPLAAWLLQQTMPR</sequence>
<dbReference type="GO" id="GO:0016787">
    <property type="term" value="F:hydrolase activity"/>
    <property type="evidence" value="ECO:0007669"/>
    <property type="project" value="UniProtKB-KW"/>
</dbReference>